<accession>A0AAD7B1L5</accession>
<evidence type="ECO:0000256" key="1">
    <source>
        <dbReference type="SAM" id="MobiDB-lite"/>
    </source>
</evidence>
<reference evidence="2" key="1">
    <citation type="submission" date="2023-03" db="EMBL/GenBank/DDBJ databases">
        <title>Massive genome expansion in bonnet fungi (Mycena s.s.) driven by repeated elements and novel gene families across ecological guilds.</title>
        <authorList>
            <consortium name="Lawrence Berkeley National Laboratory"/>
            <person name="Harder C.B."/>
            <person name="Miyauchi S."/>
            <person name="Viragh M."/>
            <person name="Kuo A."/>
            <person name="Thoen E."/>
            <person name="Andreopoulos B."/>
            <person name="Lu D."/>
            <person name="Skrede I."/>
            <person name="Drula E."/>
            <person name="Henrissat B."/>
            <person name="Morin E."/>
            <person name="Kohler A."/>
            <person name="Barry K."/>
            <person name="LaButti K."/>
            <person name="Morin E."/>
            <person name="Salamov A."/>
            <person name="Lipzen A."/>
            <person name="Mereny Z."/>
            <person name="Hegedus B."/>
            <person name="Baldrian P."/>
            <person name="Stursova M."/>
            <person name="Weitz H."/>
            <person name="Taylor A."/>
            <person name="Grigoriev I.V."/>
            <person name="Nagy L.G."/>
            <person name="Martin F."/>
            <person name="Kauserud H."/>
        </authorList>
    </citation>
    <scope>NUCLEOTIDE SEQUENCE</scope>
    <source>
        <strain evidence="2">9284</strain>
    </source>
</reference>
<dbReference type="Proteomes" id="UP001221142">
    <property type="component" value="Unassembled WGS sequence"/>
</dbReference>
<name>A0AAD7B1L5_9AGAR</name>
<comment type="caution">
    <text evidence="2">The sequence shown here is derived from an EMBL/GenBank/DDBJ whole genome shotgun (WGS) entry which is preliminary data.</text>
</comment>
<gene>
    <name evidence="2" type="ORF">FB45DRAFT_435572</name>
</gene>
<feature type="compositionally biased region" description="Pro residues" evidence="1">
    <location>
        <begin position="11"/>
        <end position="22"/>
    </location>
</feature>
<feature type="region of interest" description="Disordered" evidence="1">
    <location>
        <begin position="1"/>
        <end position="22"/>
    </location>
</feature>
<keyword evidence="3" id="KW-1185">Reference proteome</keyword>
<protein>
    <submittedName>
        <fullName evidence="2">Uncharacterized protein</fullName>
    </submittedName>
</protein>
<evidence type="ECO:0000313" key="3">
    <source>
        <dbReference type="Proteomes" id="UP001221142"/>
    </source>
</evidence>
<evidence type="ECO:0000313" key="2">
    <source>
        <dbReference type="EMBL" id="KAJ7606796.1"/>
    </source>
</evidence>
<organism evidence="2 3">
    <name type="scientific">Roridomyces roridus</name>
    <dbReference type="NCBI Taxonomy" id="1738132"/>
    <lineage>
        <taxon>Eukaryota</taxon>
        <taxon>Fungi</taxon>
        <taxon>Dikarya</taxon>
        <taxon>Basidiomycota</taxon>
        <taxon>Agaricomycotina</taxon>
        <taxon>Agaricomycetes</taxon>
        <taxon>Agaricomycetidae</taxon>
        <taxon>Agaricales</taxon>
        <taxon>Marasmiineae</taxon>
        <taxon>Mycenaceae</taxon>
        <taxon>Roridomyces</taxon>
    </lineage>
</organism>
<dbReference type="AlphaFoldDB" id="A0AAD7B1L5"/>
<dbReference type="EMBL" id="JARKIF010000054">
    <property type="protein sequence ID" value="KAJ7606796.1"/>
    <property type="molecule type" value="Genomic_DNA"/>
</dbReference>
<proteinExistence type="predicted"/>
<sequence length="290" mass="33220">MPSATTIWPWFPSPPSPNPQRTPDPLINALCDRLDEIGFAAREAFYDMAQLSVRVEELEKNTCKKYKSLIDPLHGSYIVLMEAILGAHEKCARYLFHRRARFGSVDEEIAATLLDGFSEQLRALDDPIADLRGGWHVLAASLAGELEASGKAPIRLFLWMHPRPERPWSPGQLAAQVADADNHLDLILEAHRNLELALDDMQRFEGRDERPDELHRDIGVALMVMLALDRALVSYRTHTLRAHGLLDQWPDERLCATPWRTLIATERRELLQEYSQGRDRWLKVYEYYTG</sequence>